<dbReference type="SUPFAM" id="SSF51621">
    <property type="entry name" value="Phosphoenolpyruvate/pyruvate domain"/>
    <property type="match status" value="1"/>
</dbReference>
<gene>
    <name evidence="1" type="ORF">O4J56_19820</name>
</gene>
<dbReference type="Pfam" id="PF13714">
    <property type="entry name" value="PEP_mutase"/>
    <property type="match status" value="1"/>
</dbReference>
<dbReference type="GO" id="GO:0016829">
    <property type="term" value="F:lyase activity"/>
    <property type="evidence" value="ECO:0007669"/>
    <property type="project" value="UniProtKB-KW"/>
</dbReference>
<keyword evidence="1" id="KW-0456">Lyase</keyword>
<reference evidence="1 2" key="1">
    <citation type="submission" date="2023-01" db="EMBL/GenBank/DDBJ databases">
        <title>Draft genome sequence of Nocardiopsis sp. RSe5-2 isolated from halophytes.</title>
        <authorList>
            <person name="Duangmal K."/>
            <person name="Chantavorakit T."/>
        </authorList>
    </citation>
    <scope>NUCLEOTIDE SEQUENCE [LARGE SCALE GENOMIC DNA]</scope>
    <source>
        <strain evidence="1 2">RSe5-2</strain>
    </source>
</reference>
<sequence>MGTTTTAATTGAARLRDLHTPGDPLLLPNVWDAASAAIVEEAGFPAVATASAAIAAMLGHPDHEGAPADEMLDAAARVARAVHVPVSVDAEAGYGLPAEELVERLAGMGAAGFNVEDTDHRGGGMAGAAEQAARISRLREAARSSGHDLVINARVDVFVSGGDASAEDRLTEAVERGRRYMDAGADCVYPILIPSEEALAALVEGVPGPINANCMPGWSTLRRVAELGAARVSLGPVPYLRALDTLKEVAAQVADYGDPYAV</sequence>
<protein>
    <submittedName>
        <fullName evidence="1">Isocitrate lyase/phosphoenolpyruvate mutase family protein</fullName>
    </submittedName>
</protein>
<dbReference type="PANTHER" id="PTHR42905:SF16">
    <property type="entry name" value="CARBOXYPHOSPHONOENOLPYRUVATE PHOSPHONOMUTASE-LIKE PROTEIN (AFU_ORTHOLOGUE AFUA_5G07230)"/>
    <property type="match status" value="1"/>
</dbReference>
<keyword evidence="2" id="KW-1185">Reference proteome</keyword>
<organism evidence="1 2">
    <name type="scientific">Nocardiopsis endophytica</name>
    <dbReference type="NCBI Taxonomy" id="3018445"/>
    <lineage>
        <taxon>Bacteria</taxon>
        <taxon>Bacillati</taxon>
        <taxon>Actinomycetota</taxon>
        <taxon>Actinomycetes</taxon>
        <taxon>Streptosporangiales</taxon>
        <taxon>Nocardiopsidaceae</taxon>
        <taxon>Nocardiopsis</taxon>
    </lineage>
</organism>
<dbReference type="RefSeq" id="WP_270687620.1">
    <property type="nucleotide sequence ID" value="NZ_JAQFWQ010000062.1"/>
</dbReference>
<accession>A0ABT4U7H1</accession>
<evidence type="ECO:0000313" key="2">
    <source>
        <dbReference type="Proteomes" id="UP001527866"/>
    </source>
</evidence>
<dbReference type="Gene3D" id="3.20.20.60">
    <property type="entry name" value="Phosphoenolpyruvate-binding domains"/>
    <property type="match status" value="1"/>
</dbReference>
<dbReference type="Proteomes" id="UP001527866">
    <property type="component" value="Unassembled WGS sequence"/>
</dbReference>
<dbReference type="PANTHER" id="PTHR42905">
    <property type="entry name" value="PHOSPHOENOLPYRUVATE CARBOXYLASE"/>
    <property type="match status" value="1"/>
</dbReference>
<dbReference type="InterPro" id="IPR040442">
    <property type="entry name" value="Pyrv_kinase-like_dom_sf"/>
</dbReference>
<dbReference type="InterPro" id="IPR015813">
    <property type="entry name" value="Pyrv/PenolPyrv_kinase-like_dom"/>
</dbReference>
<evidence type="ECO:0000313" key="1">
    <source>
        <dbReference type="EMBL" id="MDA2812903.1"/>
    </source>
</evidence>
<dbReference type="InterPro" id="IPR039556">
    <property type="entry name" value="ICL/PEPM"/>
</dbReference>
<proteinExistence type="predicted"/>
<comment type="caution">
    <text evidence="1">The sequence shown here is derived from an EMBL/GenBank/DDBJ whole genome shotgun (WGS) entry which is preliminary data.</text>
</comment>
<dbReference type="EMBL" id="JAQFWQ010000062">
    <property type="protein sequence ID" value="MDA2812903.1"/>
    <property type="molecule type" value="Genomic_DNA"/>
</dbReference>
<name>A0ABT4U7H1_9ACTN</name>
<dbReference type="CDD" id="cd00377">
    <property type="entry name" value="ICL_PEPM"/>
    <property type="match status" value="1"/>
</dbReference>